<name>A0A9D4P223_DERFA</name>
<evidence type="ECO:0000313" key="11">
    <source>
        <dbReference type="EMBL" id="KAH7643305.1"/>
    </source>
</evidence>
<feature type="region of interest" description="Disordered" evidence="9">
    <location>
        <begin position="814"/>
        <end position="840"/>
    </location>
</feature>
<feature type="domain" description="C2H2-type" evidence="10">
    <location>
        <begin position="780"/>
        <end position="808"/>
    </location>
</feature>
<feature type="region of interest" description="Disordered" evidence="9">
    <location>
        <begin position="397"/>
        <end position="418"/>
    </location>
</feature>
<keyword evidence="5" id="KW-0862">Zinc</keyword>
<dbReference type="PROSITE" id="PS00028">
    <property type="entry name" value="ZINC_FINGER_C2H2_1"/>
    <property type="match status" value="2"/>
</dbReference>
<comment type="subcellular location">
    <subcellularLocation>
        <location evidence="1">Nucleus</location>
    </subcellularLocation>
</comment>
<gene>
    <name evidence="11" type="ORF">HUG17_9996</name>
</gene>
<dbReference type="Pfam" id="PF00096">
    <property type="entry name" value="zf-C2H2"/>
    <property type="match status" value="2"/>
</dbReference>
<dbReference type="GO" id="GO:0005634">
    <property type="term" value="C:nucleus"/>
    <property type="evidence" value="ECO:0007669"/>
    <property type="project" value="UniProtKB-SubCell"/>
</dbReference>
<feature type="compositionally biased region" description="Polar residues" evidence="9">
    <location>
        <begin position="816"/>
        <end position="840"/>
    </location>
</feature>
<dbReference type="AlphaFoldDB" id="A0A9D4P223"/>
<dbReference type="FunFam" id="3.30.160.60:FF:000096">
    <property type="entry name" value="Zinc finger and BTB domain-containing protein 18 isoform 1"/>
    <property type="match status" value="1"/>
</dbReference>
<evidence type="ECO:0000259" key="10">
    <source>
        <dbReference type="PROSITE" id="PS50157"/>
    </source>
</evidence>
<evidence type="ECO:0000256" key="8">
    <source>
        <dbReference type="PROSITE-ProRule" id="PRU00042"/>
    </source>
</evidence>
<evidence type="ECO:0000256" key="2">
    <source>
        <dbReference type="ARBA" id="ARBA00022723"/>
    </source>
</evidence>
<protein>
    <submittedName>
        <fullName evidence="11">Zinc-finger double domain containing protein</fullName>
    </submittedName>
</protein>
<dbReference type="GO" id="GO:0000981">
    <property type="term" value="F:DNA-binding transcription factor activity, RNA polymerase II-specific"/>
    <property type="evidence" value="ECO:0007669"/>
    <property type="project" value="TreeGrafter"/>
</dbReference>
<dbReference type="InterPro" id="IPR050527">
    <property type="entry name" value="Snail/Krueppel_Znf"/>
</dbReference>
<evidence type="ECO:0000256" key="4">
    <source>
        <dbReference type="ARBA" id="ARBA00022771"/>
    </source>
</evidence>
<keyword evidence="3" id="KW-0677">Repeat</keyword>
<dbReference type="SUPFAM" id="SSF57667">
    <property type="entry name" value="beta-beta-alpha zinc fingers"/>
    <property type="match status" value="1"/>
</dbReference>
<reference evidence="11" key="1">
    <citation type="submission" date="2020-06" db="EMBL/GenBank/DDBJ databases">
        <authorList>
            <person name="Ji K."/>
            <person name="Li J."/>
        </authorList>
    </citation>
    <scope>NUCLEOTIDE SEQUENCE</scope>
    <source>
        <strain evidence="11">JKM2019</strain>
        <tissue evidence="11">Whole body</tissue>
    </source>
</reference>
<comment type="similarity">
    <text evidence="7">Belongs to the snail C2H2-type zinc-finger protein family.</text>
</comment>
<evidence type="ECO:0000256" key="7">
    <source>
        <dbReference type="ARBA" id="ARBA00037948"/>
    </source>
</evidence>
<keyword evidence="6" id="KW-0539">Nucleus</keyword>
<sequence length="840" mass="95173">MTEIKTNVNHLTIVSPSTTVSTAVADMVGAVINNVAESSMNDINNDDDDGDGVIGQLELDHQSQLLQNYSFNSKKQTNEMESDDDDDDEMMVDDFEYPSDFDPNDYEPIEFSKEHKRKLLSLLNMIIPDLNPLNSFNLSTNHHKKSSKSKLSSSSSSSSLLNDSAQNVLARLTCLIQLFNDYFRPQEIWPLLGRLPLSLRMDKSSKRLKFIEELDSKKIRQLNNYFRCWLYLFYTCDEIIESIDIMEQSSSTPLEMFTMMILNVFNHLRDSLPQIRQIFIDHWFPLESFEKRLECFFRYDKIHQIIIHRLAHERLIHTLMNEKYLLVKKQLELKTKENDQLQLQLSRLQSTNSKNTLIQNNKSQINEMQTAIQPTTAPQTKIKPLSFSFSSMYNNNNNQSGKSLLPQQQSSSLQPKSQLKSILLAQPRSPVPSIITSDSCSNSAYSSSGSTSPTQSILNSTNSDISNRIKDSKPTSLDLAKAVANKIHQTRCTTKAKAESASAAAAAAALSNNNNKTNAPDPEYSIFGRRGRPRKFSSLNDSTDECKNQNKKARISAQTKVDHQQPNDQLMQSIRSRSRFKMKNSLLKIDSAETVNNKNSPKLPLSLNAISQQQTGPLKPIVKMNSTIGSKSLLDTTSSNNNSKNNNNDNSIKLYEKSSKSLIIKPLQVKTESPTMSSLTTFEEKFNIKIHGSNQPSSSSSSSSLPEINLALFYFVDSSTNRLICRICSENLNDMDKFLKHLDEHVTNNDVFQCEICAKIFTTKYKLTRHLPIHSGEKPFICQKCNRCYSRRDKLSEHIKAVHSEKPFVKNRIIPTVSSNEQDTKPQSLKTYGTTTNELD</sequence>
<keyword evidence="4 8" id="KW-0863">Zinc-finger</keyword>
<evidence type="ECO:0000256" key="3">
    <source>
        <dbReference type="ARBA" id="ARBA00022737"/>
    </source>
</evidence>
<dbReference type="PANTHER" id="PTHR24388">
    <property type="entry name" value="ZINC FINGER PROTEIN"/>
    <property type="match status" value="1"/>
</dbReference>
<evidence type="ECO:0000256" key="6">
    <source>
        <dbReference type="ARBA" id="ARBA00023242"/>
    </source>
</evidence>
<evidence type="ECO:0000256" key="1">
    <source>
        <dbReference type="ARBA" id="ARBA00004123"/>
    </source>
</evidence>
<dbReference type="InterPro" id="IPR036236">
    <property type="entry name" value="Znf_C2H2_sf"/>
</dbReference>
<feature type="compositionally biased region" description="Low complexity" evidence="9">
    <location>
        <begin position="436"/>
        <end position="456"/>
    </location>
</feature>
<dbReference type="PROSITE" id="PS50157">
    <property type="entry name" value="ZINC_FINGER_C2H2_2"/>
    <property type="match status" value="2"/>
</dbReference>
<proteinExistence type="inferred from homology"/>
<reference evidence="11" key="2">
    <citation type="journal article" date="2021" name="World Allergy Organ. J.">
        <title>Chromosome-level assembly of Dermatophagoides farinae genome and transcriptome reveals two novel allergens Der f 37 and Der f 39.</title>
        <authorList>
            <person name="Chen J."/>
            <person name="Cai Z."/>
            <person name="Fan D."/>
            <person name="Hu J."/>
            <person name="Hou Y."/>
            <person name="He Y."/>
            <person name="Zhang Z."/>
            <person name="Zhao Z."/>
            <person name="Gao P."/>
            <person name="Hu W."/>
            <person name="Sun J."/>
            <person name="Li J."/>
            <person name="Ji K."/>
        </authorList>
    </citation>
    <scope>NUCLEOTIDE SEQUENCE</scope>
    <source>
        <strain evidence="11">JKM2019</strain>
    </source>
</reference>
<dbReference type="GO" id="GO:0000978">
    <property type="term" value="F:RNA polymerase II cis-regulatory region sequence-specific DNA binding"/>
    <property type="evidence" value="ECO:0007669"/>
    <property type="project" value="TreeGrafter"/>
</dbReference>
<evidence type="ECO:0000256" key="9">
    <source>
        <dbReference type="SAM" id="MobiDB-lite"/>
    </source>
</evidence>
<accession>A0A9D4P223</accession>
<feature type="domain" description="C2H2-type" evidence="10">
    <location>
        <begin position="752"/>
        <end position="779"/>
    </location>
</feature>
<dbReference type="SMART" id="SM00355">
    <property type="entry name" value="ZnF_C2H2"/>
    <property type="match status" value="3"/>
</dbReference>
<dbReference type="PANTHER" id="PTHR24388:SF54">
    <property type="entry name" value="PROTEIN ESCARGOT"/>
    <property type="match status" value="1"/>
</dbReference>
<organism evidence="11">
    <name type="scientific">Dermatophagoides farinae</name>
    <name type="common">American house dust mite</name>
    <dbReference type="NCBI Taxonomy" id="6954"/>
    <lineage>
        <taxon>Eukaryota</taxon>
        <taxon>Metazoa</taxon>
        <taxon>Ecdysozoa</taxon>
        <taxon>Arthropoda</taxon>
        <taxon>Chelicerata</taxon>
        <taxon>Arachnida</taxon>
        <taxon>Acari</taxon>
        <taxon>Acariformes</taxon>
        <taxon>Sarcoptiformes</taxon>
        <taxon>Astigmata</taxon>
        <taxon>Psoroptidia</taxon>
        <taxon>Analgoidea</taxon>
        <taxon>Pyroglyphidae</taxon>
        <taxon>Dermatophagoidinae</taxon>
        <taxon>Dermatophagoides</taxon>
    </lineage>
</organism>
<comment type="caution">
    <text evidence="11">The sequence shown here is derived from an EMBL/GenBank/DDBJ whole genome shotgun (WGS) entry which is preliminary data.</text>
</comment>
<evidence type="ECO:0000256" key="5">
    <source>
        <dbReference type="ARBA" id="ARBA00022833"/>
    </source>
</evidence>
<dbReference type="InterPro" id="IPR013087">
    <property type="entry name" value="Znf_C2H2_type"/>
</dbReference>
<dbReference type="Gene3D" id="3.30.160.60">
    <property type="entry name" value="Classic Zinc Finger"/>
    <property type="match status" value="2"/>
</dbReference>
<feature type="region of interest" description="Disordered" evidence="9">
    <location>
        <begin position="434"/>
        <end position="471"/>
    </location>
</feature>
<dbReference type="Proteomes" id="UP000828236">
    <property type="component" value="Unassembled WGS sequence"/>
</dbReference>
<feature type="region of interest" description="Disordered" evidence="9">
    <location>
        <begin position="632"/>
        <end position="651"/>
    </location>
</feature>
<dbReference type="EMBL" id="SDOV01000003">
    <property type="protein sequence ID" value="KAH7643305.1"/>
    <property type="molecule type" value="Genomic_DNA"/>
</dbReference>
<keyword evidence="2" id="KW-0479">Metal-binding</keyword>
<dbReference type="GO" id="GO:0008270">
    <property type="term" value="F:zinc ion binding"/>
    <property type="evidence" value="ECO:0007669"/>
    <property type="project" value="UniProtKB-KW"/>
</dbReference>
<feature type="compositionally biased region" description="Polar residues" evidence="9">
    <location>
        <begin position="457"/>
        <end position="466"/>
    </location>
</feature>